<comment type="caution">
    <text evidence="2">The sequence shown here is derived from an EMBL/GenBank/DDBJ whole genome shotgun (WGS) entry which is preliminary data.</text>
</comment>
<name>A0ABN9H121_9NEOB</name>
<reference evidence="2" key="1">
    <citation type="submission" date="2023-05" db="EMBL/GenBank/DDBJ databases">
        <authorList>
            <person name="Stuckert A."/>
        </authorList>
    </citation>
    <scope>NUCLEOTIDE SEQUENCE</scope>
</reference>
<organism evidence="2 3">
    <name type="scientific">Staurois parvus</name>
    <dbReference type="NCBI Taxonomy" id="386267"/>
    <lineage>
        <taxon>Eukaryota</taxon>
        <taxon>Metazoa</taxon>
        <taxon>Chordata</taxon>
        <taxon>Craniata</taxon>
        <taxon>Vertebrata</taxon>
        <taxon>Euteleostomi</taxon>
        <taxon>Amphibia</taxon>
        <taxon>Batrachia</taxon>
        <taxon>Anura</taxon>
        <taxon>Neobatrachia</taxon>
        <taxon>Ranoidea</taxon>
        <taxon>Ranidae</taxon>
        <taxon>Staurois</taxon>
    </lineage>
</organism>
<feature type="region of interest" description="Disordered" evidence="1">
    <location>
        <begin position="1"/>
        <end position="27"/>
    </location>
</feature>
<evidence type="ECO:0000313" key="3">
    <source>
        <dbReference type="Proteomes" id="UP001162483"/>
    </source>
</evidence>
<keyword evidence="3" id="KW-1185">Reference proteome</keyword>
<evidence type="ECO:0000256" key="1">
    <source>
        <dbReference type="SAM" id="MobiDB-lite"/>
    </source>
</evidence>
<accession>A0ABN9H121</accession>
<protein>
    <submittedName>
        <fullName evidence="2">Uncharacterized protein</fullName>
    </submittedName>
</protein>
<dbReference type="Proteomes" id="UP001162483">
    <property type="component" value="Unassembled WGS sequence"/>
</dbReference>
<gene>
    <name evidence="2" type="ORF">SPARVUS_LOCUS15045471</name>
</gene>
<sequence length="46" mass="4904">MPASARGDGRGHCRGDIAGAQDKVSEEGIPEQRCSVFLSVARGYRL</sequence>
<proteinExistence type="predicted"/>
<evidence type="ECO:0000313" key="2">
    <source>
        <dbReference type="EMBL" id="CAI9614362.1"/>
    </source>
</evidence>
<dbReference type="EMBL" id="CATNWA010019659">
    <property type="protein sequence ID" value="CAI9614362.1"/>
    <property type="molecule type" value="Genomic_DNA"/>
</dbReference>